<keyword evidence="1" id="KW-1133">Transmembrane helix</keyword>
<feature type="domain" description="TadE-like" evidence="2">
    <location>
        <begin position="24"/>
        <end position="65"/>
    </location>
</feature>
<evidence type="ECO:0000259" key="2">
    <source>
        <dbReference type="Pfam" id="PF07811"/>
    </source>
</evidence>
<dbReference type="STRING" id="765420.OSCT_0692"/>
<feature type="transmembrane region" description="Helical" evidence="1">
    <location>
        <begin position="26"/>
        <end position="52"/>
    </location>
</feature>
<protein>
    <submittedName>
        <fullName evidence="3">TadE family protein</fullName>
    </submittedName>
</protein>
<accession>E1IBJ1</accession>
<dbReference type="OrthoDB" id="161498at2"/>
<comment type="caution">
    <text evidence="3">The sequence shown here is derived from an EMBL/GenBank/DDBJ whole genome shotgun (WGS) entry which is preliminary data.</text>
</comment>
<dbReference type="HOGENOM" id="CLU_122851_2_0_0"/>
<sequence length="150" mass="16307">MNQRTFSGYRPLPPRRVPHARRRGQALIEFMLVLPIMLLLLLGLIGVGQILLANYTINQAARVAAHQGALSGGMSSAAISAAEQVIATGVGTDTHNAQIAVQCSRNPCRRYDPITVQVDYRGVLWVPLPGLLEQFHVQAVATRAAERDSQ</sequence>
<dbReference type="EMBL" id="ADVR01000012">
    <property type="protein sequence ID" value="EFO81410.1"/>
    <property type="molecule type" value="Genomic_DNA"/>
</dbReference>
<keyword evidence="1" id="KW-0472">Membrane</keyword>
<name>E1IBJ1_9CHLR</name>
<dbReference type="eggNOG" id="COG4961">
    <property type="taxonomic scope" value="Bacteria"/>
</dbReference>
<proteinExistence type="predicted"/>
<organism evidence="3 4">
    <name type="scientific">Oscillochloris trichoides DG-6</name>
    <dbReference type="NCBI Taxonomy" id="765420"/>
    <lineage>
        <taxon>Bacteria</taxon>
        <taxon>Bacillati</taxon>
        <taxon>Chloroflexota</taxon>
        <taxon>Chloroflexia</taxon>
        <taxon>Chloroflexales</taxon>
        <taxon>Chloroflexineae</taxon>
        <taxon>Oscillochloridaceae</taxon>
        <taxon>Oscillochloris</taxon>
    </lineage>
</organism>
<evidence type="ECO:0000256" key="1">
    <source>
        <dbReference type="SAM" id="Phobius"/>
    </source>
</evidence>
<evidence type="ECO:0000313" key="3">
    <source>
        <dbReference type="EMBL" id="EFO81410.1"/>
    </source>
</evidence>
<dbReference type="Proteomes" id="UP000054010">
    <property type="component" value="Unassembled WGS sequence"/>
</dbReference>
<dbReference type="AlphaFoldDB" id="E1IBJ1"/>
<keyword evidence="1" id="KW-0812">Transmembrane</keyword>
<dbReference type="InterPro" id="IPR012495">
    <property type="entry name" value="TadE-like_dom"/>
</dbReference>
<gene>
    <name evidence="3" type="ORF">OSCT_0692</name>
</gene>
<reference evidence="3 4" key="1">
    <citation type="journal article" date="2011" name="J. Bacteriol.">
        <title>Draft genome sequence of the anoxygenic filamentous phototrophic bacterium Oscillochloris trichoides subsp. DG-6.</title>
        <authorList>
            <person name="Kuznetsov B.B."/>
            <person name="Ivanovsky R.N."/>
            <person name="Keppen O.I."/>
            <person name="Sukhacheva M.V."/>
            <person name="Bumazhkin B.K."/>
            <person name="Patutina E.O."/>
            <person name="Beletsky A.V."/>
            <person name="Mardanov A.V."/>
            <person name="Baslerov R.V."/>
            <person name="Panteleeva A.N."/>
            <person name="Kolganova T.V."/>
            <person name="Ravin N.V."/>
            <person name="Skryabin K.G."/>
        </authorList>
    </citation>
    <scope>NUCLEOTIDE SEQUENCE [LARGE SCALE GENOMIC DNA]</scope>
    <source>
        <strain evidence="3 4">DG-6</strain>
    </source>
</reference>
<dbReference type="Pfam" id="PF07811">
    <property type="entry name" value="TadE"/>
    <property type="match status" value="1"/>
</dbReference>
<keyword evidence="4" id="KW-1185">Reference proteome</keyword>
<evidence type="ECO:0000313" key="4">
    <source>
        <dbReference type="Proteomes" id="UP000054010"/>
    </source>
</evidence>